<dbReference type="PANTHER" id="PTHR43198:SF2">
    <property type="entry name" value="SI:CH1073-67J19.1-RELATED"/>
    <property type="match status" value="1"/>
</dbReference>
<keyword evidence="4" id="KW-1185">Reference proteome</keyword>
<dbReference type="Gene3D" id="1.20.910.10">
    <property type="entry name" value="Heme oxygenase-like"/>
    <property type="match status" value="1"/>
</dbReference>
<evidence type="ECO:0000256" key="1">
    <source>
        <dbReference type="ARBA" id="ARBA00004948"/>
    </source>
</evidence>
<evidence type="ECO:0000313" key="4">
    <source>
        <dbReference type="Proteomes" id="UP000615026"/>
    </source>
</evidence>
<comment type="caution">
    <text evidence="3">The sequence shown here is derived from an EMBL/GenBank/DDBJ whole genome shotgun (WGS) entry which is preliminary data.</text>
</comment>
<dbReference type="InterPro" id="IPR050967">
    <property type="entry name" value="Thiamine_Salvage_TenA"/>
</dbReference>
<dbReference type="Proteomes" id="UP000615026">
    <property type="component" value="Unassembled WGS sequence"/>
</dbReference>
<dbReference type="CDD" id="cd19368">
    <property type="entry name" value="TenA_C_AtTH2-like"/>
    <property type="match status" value="1"/>
</dbReference>
<dbReference type="PANTHER" id="PTHR43198">
    <property type="entry name" value="BIFUNCTIONAL TH2 PROTEIN"/>
    <property type="match status" value="1"/>
</dbReference>
<feature type="domain" description="Thiaminase-2/PQQC" evidence="2">
    <location>
        <begin position="8"/>
        <end position="205"/>
    </location>
</feature>
<evidence type="ECO:0000313" key="3">
    <source>
        <dbReference type="EMBL" id="MBE9066176.1"/>
    </source>
</evidence>
<organism evidence="3 4">
    <name type="scientific">Leptolyngbya cf. ectocarpi LEGE 11479</name>
    <dbReference type="NCBI Taxonomy" id="1828722"/>
    <lineage>
        <taxon>Bacteria</taxon>
        <taxon>Bacillati</taxon>
        <taxon>Cyanobacteriota</taxon>
        <taxon>Cyanophyceae</taxon>
        <taxon>Leptolyngbyales</taxon>
        <taxon>Leptolyngbyaceae</taxon>
        <taxon>Leptolyngbya group</taxon>
        <taxon>Leptolyngbya</taxon>
    </lineage>
</organism>
<dbReference type="AlphaFoldDB" id="A0A928ZT12"/>
<reference evidence="3" key="1">
    <citation type="submission" date="2020-10" db="EMBL/GenBank/DDBJ databases">
        <authorList>
            <person name="Castelo-Branco R."/>
            <person name="Eusebio N."/>
            <person name="Adriana R."/>
            <person name="Vieira A."/>
            <person name="Brugerolle De Fraissinette N."/>
            <person name="Rezende De Castro R."/>
            <person name="Schneider M.P."/>
            <person name="Vasconcelos V."/>
            <person name="Leao P.N."/>
        </authorList>
    </citation>
    <scope>NUCLEOTIDE SEQUENCE</scope>
    <source>
        <strain evidence="3">LEGE 11479</strain>
    </source>
</reference>
<dbReference type="InterPro" id="IPR004305">
    <property type="entry name" value="Thiaminase-2/PQQC"/>
</dbReference>
<comment type="pathway">
    <text evidence="1">Cofactor biosynthesis; thiamine diphosphate biosynthesis.</text>
</comment>
<gene>
    <name evidence="3" type="ORF">IQ260_05880</name>
</gene>
<sequence length="208" mass="23404">MALSTKLWQQYLDLANESLSHPFVQGIADGTLPKQTFAYYVGQDVFFLEAFARAYSIAAAKAPTWQSFNVFHDLAAGVLAELKLHQGYAQSWNVDLAQVKPGMATRQYTDFLLATAWSQPIGMTAVAMSPCMRLYAYLGQQLAEGGIPDHAYKDWIATYSSDEFEPLAAQLEAIVDDYAEDTELIQDTYRYAMVCERDFFQAAWQYKA</sequence>
<dbReference type="SUPFAM" id="SSF48613">
    <property type="entry name" value="Heme oxygenase-like"/>
    <property type="match status" value="1"/>
</dbReference>
<evidence type="ECO:0000259" key="2">
    <source>
        <dbReference type="Pfam" id="PF03070"/>
    </source>
</evidence>
<proteinExistence type="predicted"/>
<dbReference type="InterPro" id="IPR016084">
    <property type="entry name" value="Haem_Oase-like_multi-hlx"/>
</dbReference>
<protein>
    <submittedName>
        <fullName evidence="3">TenA family protein</fullName>
    </submittedName>
</protein>
<dbReference type="RefSeq" id="WP_193991731.1">
    <property type="nucleotide sequence ID" value="NZ_JADEXP010000031.1"/>
</dbReference>
<accession>A0A928ZT12</accession>
<name>A0A928ZT12_LEPEC</name>
<dbReference type="GO" id="GO:0005829">
    <property type="term" value="C:cytosol"/>
    <property type="evidence" value="ECO:0007669"/>
    <property type="project" value="TreeGrafter"/>
</dbReference>
<dbReference type="EMBL" id="JADEXP010000031">
    <property type="protein sequence ID" value="MBE9066176.1"/>
    <property type="molecule type" value="Genomic_DNA"/>
</dbReference>
<dbReference type="Pfam" id="PF03070">
    <property type="entry name" value="TENA_THI-4"/>
    <property type="match status" value="1"/>
</dbReference>